<gene>
    <name evidence="3" type="ORF">FX155_01315</name>
</gene>
<organism evidence="3 4">
    <name type="scientific">Acidaminococcus fermentans</name>
    <dbReference type="NCBI Taxonomy" id="905"/>
    <lineage>
        <taxon>Bacteria</taxon>
        <taxon>Bacillati</taxon>
        <taxon>Bacillota</taxon>
        <taxon>Negativicutes</taxon>
        <taxon>Acidaminococcales</taxon>
        <taxon>Acidaminococcaceae</taxon>
        <taxon>Acidaminococcus</taxon>
    </lineage>
</organism>
<dbReference type="EMBL" id="VULN01000002">
    <property type="protein sequence ID" value="MSS81261.1"/>
    <property type="molecule type" value="Genomic_DNA"/>
</dbReference>
<feature type="compositionally biased region" description="Basic and acidic residues" evidence="1">
    <location>
        <begin position="309"/>
        <end position="318"/>
    </location>
</feature>
<evidence type="ECO:0000259" key="2">
    <source>
        <dbReference type="Pfam" id="PF03432"/>
    </source>
</evidence>
<dbReference type="Pfam" id="PF03432">
    <property type="entry name" value="Relaxase"/>
    <property type="match status" value="1"/>
</dbReference>
<dbReference type="RefSeq" id="WP_154487483.1">
    <property type="nucleotide sequence ID" value="NZ_VULN01000002.1"/>
</dbReference>
<evidence type="ECO:0000256" key="1">
    <source>
        <dbReference type="SAM" id="MobiDB-lite"/>
    </source>
</evidence>
<dbReference type="OrthoDB" id="9762440at2"/>
<protein>
    <submittedName>
        <fullName evidence="3">Relaxase/mobilization nuclease domain-containing protein</fullName>
    </submittedName>
</protein>
<dbReference type="Proteomes" id="UP000441455">
    <property type="component" value="Unassembled WGS sequence"/>
</dbReference>
<name>A0A6N7VVZ8_ACIFE</name>
<reference evidence="3 4" key="1">
    <citation type="submission" date="2019-08" db="EMBL/GenBank/DDBJ databases">
        <title>In-depth cultivation of the pig gut microbiome towards novel bacterial diversity and tailored functional studies.</title>
        <authorList>
            <person name="Wylensek D."/>
            <person name="Hitch T.C.A."/>
            <person name="Clavel T."/>
        </authorList>
    </citation>
    <scope>NUCLEOTIDE SEQUENCE [LARGE SCALE GENOMIC DNA]</scope>
    <source>
        <strain evidence="3 4">WCA-389-WT-5B</strain>
    </source>
</reference>
<dbReference type="AlphaFoldDB" id="A0A6N7VVZ8"/>
<sequence length="353" mass="40454">MAVLKAISGPPKTHGGLRNTIEYVLRNDKVKDGYMDMTGPAPETLTWDSVYRSFREEKEIWNKDSGRMCAHYVLSFHKDEKITPEEVLAFGQEFAGKAFPGYQVLLAVHQDRGHLHLHMVSNTVSYEDGHKLHTTTKDLADMKEAMNQMCRDRGLTVAEKGKHFDGSRMEEGEGIAWNHKKYRAMSSEKKPSYLVECFQAVMEAKEKAVSRDTFITAMEQSGWNVHWSDKRKHITFENKDHQKVRDSNLSKTFTVNISKEALQNELQNQAERQQREELAAYYRQLQDSISGSAPEDAVSKDYPVGAGNCKKDRPDQRTGRPAQRTIQGHIHGGPQRSVRPVKRSHKQDYDFER</sequence>
<proteinExistence type="predicted"/>
<evidence type="ECO:0000313" key="3">
    <source>
        <dbReference type="EMBL" id="MSS81261.1"/>
    </source>
</evidence>
<dbReference type="InterPro" id="IPR005094">
    <property type="entry name" value="Endonuclease_MobA/VirD2"/>
</dbReference>
<accession>A0A6N7VVZ8</accession>
<feature type="domain" description="MobA/VirD2-like nuclease" evidence="2">
    <location>
        <begin position="44"/>
        <end position="155"/>
    </location>
</feature>
<evidence type="ECO:0000313" key="4">
    <source>
        <dbReference type="Proteomes" id="UP000441455"/>
    </source>
</evidence>
<feature type="region of interest" description="Disordered" evidence="1">
    <location>
        <begin position="290"/>
        <end position="353"/>
    </location>
</feature>
<comment type="caution">
    <text evidence="3">The sequence shown here is derived from an EMBL/GenBank/DDBJ whole genome shotgun (WGS) entry which is preliminary data.</text>
</comment>